<dbReference type="AlphaFoldDB" id="A0A183A1V7"/>
<dbReference type="WBParaSite" id="ECPE_0000094201-mRNA-1">
    <property type="protein sequence ID" value="ECPE_0000094201-mRNA-1"/>
    <property type="gene ID" value="ECPE_0000094201"/>
</dbReference>
<dbReference type="Pfam" id="PF00078">
    <property type="entry name" value="RVT_1"/>
    <property type="match status" value="1"/>
</dbReference>
<dbReference type="EMBL" id="UZAN01004282">
    <property type="protein sequence ID" value="VDP31192.1"/>
    <property type="molecule type" value="Genomic_DNA"/>
</dbReference>
<dbReference type="InterPro" id="IPR000477">
    <property type="entry name" value="RT_dom"/>
</dbReference>
<protein>
    <submittedName>
        <fullName evidence="4">Reverse transcriptase domain-containing protein</fullName>
    </submittedName>
</protein>
<keyword evidence="3" id="KW-1185">Reference proteome</keyword>
<gene>
    <name evidence="2" type="ORF">ECPE_LOCUS942</name>
</gene>
<feature type="domain" description="Reverse transcriptase" evidence="1">
    <location>
        <begin position="1"/>
        <end position="264"/>
    </location>
</feature>
<evidence type="ECO:0000313" key="3">
    <source>
        <dbReference type="Proteomes" id="UP000272942"/>
    </source>
</evidence>
<dbReference type="Proteomes" id="UP000272942">
    <property type="component" value="Unassembled WGS sequence"/>
</dbReference>
<evidence type="ECO:0000313" key="2">
    <source>
        <dbReference type="EMBL" id="VDP31192.1"/>
    </source>
</evidence>
<accession>A0A183A1V7</accession>
<reference evidence="2 3" key="2">
    <citation type="submission" date="2018-11" db="EMBL/GenBank/DDBJ databases">
        <authorList>
            <consortium name="Pathogen Informatics"/>
        </authorList>
    </citation>
    <scope>NUCLEOTIDE SEQUENCE [LARGE SCALE GENOMIC DNA]</scope>
    <source>
        <strain evidence="2 3">Egypt</strain>
    </source>
</reference>
<sequence length="264" mass="29864">MLLKPDKDTGVVLINKNDYVRKLSEIISDEKKFSRCSKEKDETEKVEGEITGLLKALKLQGHIDNAAYGRLNLCESTIPRLYGPPKIHKEGAPTGPIMPMVNSLYHAMAQWLVELLEPIRRRLATHSLRDSFQFVGKTKDLDLQEKTMFSLDVVSLFTNVPLLKTVESICDQIKARNMYVGIPVTILKELLLPCTRNVQRLFNSTIYRQMDGVVMGSPLVPLLAGCFVAKLERSMLSQTIEGLAHYSRYMDDIFCVIANMTSNR</sequence>
<dbReference type="PANTHER" id="PTHR21301:SF10">
    <property type="entry name" value="REVERSE TRANSCRIPTASE DOMAIN-CONTAINING PROTEIN"/>
    <property type="match status" value="1"/>
</dbReference>
<evidence type="ECO:0000313" key="4">
    <source>
        <dbReference type="WBParaSite" id="ECPE_0000094201-mRNA-1"/>
    </source>
</evidence>
<dbReference type="PANTHER" id="PTHR21301">
    <property type="entry name" value="REVERSE TRANSCRIPTASE"/>
    <property type="match status" value="1"/>
</dbReference>
<dbReference type="OrthoDB" id="10029313at2759"/>
<name>A0A183A1V7_9TREM</name>
<reference evidence="4" key="1">
    <citation type="submission" date="2016-06" db="UniProtKB">
        <authorList>
            <consortium name="WormBaseParasite"/>
        </authorList>
    </citation>
    <scope>IDENTIFICATION</scope>
</reference>
<evidence type="ECO:0000259" key="1">
    <source>
        <dbReference type="PROSITE" id="PS50878"/>
    </source>
</evidence>
<dbReference type="PROSITE" id="PS50878">
    <property type="entry name" value="RT_POL"/>
    <property type="match status" value="1"/>
</dbReference>
<organism evidence="4">
    <name type="scientific">Echinostoma caproni</name>
    <dbReference type="NCBI Taxonomy" id="27848"/>
    <lineage>
        <taxon>Eukaryota</taxon>
        <taxon>Metazoa</taxon>
        <taxon>Spiralia</taxon>
        <taxon>Lophotrochozoa</taxon>
        <taxon>Platyhelminthes</taxon>
        <taxon>Trematoda</taxon>
        <taxon>Digenea</taxon>
        <taxon>Plagiorchiida</taxon>
        <taxon>Echinostomata</taxon>
        <taxon>Echinostomatoidea</taxon>
        <taxon>Echinostomatidae</taxon>
        <taxon>Echinostoma</taxon>
    </lineage>
</organism>
<proteinExistence type="predicted"/>